<feature type="transmembrane region" description="Helical" evidence="1">
    <location>
        <begin position="160"/>
        <end position="181"/>
    </location>
</feature>
<reference evidence="2" key="1">
    <citation type="submission" date="2021-01" db="EMBL/GenBank/DDBJ databases">
        <title>Whole genome shotgun sequence of Actinoplanes capillaceus NBRC 16408.</title>
        <authorList>
            <person name="Komaki H."/>
            <person name="Tamura T."/>
        </authorList>
    </citation>
    <scope>NUCLEOTIDE SEQUENCE [LARGE SCALE GENOMIC DNA]</scope>
    <source>
        <strain evidence="2">NBRC 16408</strain>
    </source>
</reference>
<proteinExistence type="predicted"/>
<keyword evidence="1" id="KW-0812">Transmembrane</keyword>
<dbReference type="RefSeq" id="WP_204297165.1">
    <property type="nucleotide sequence ID" value="NZ_BAAAGQ010000028.1"/>
</dbReference>
<comment type="caution">
    <text evidence="2">The sequence shown here is derived from an EMBL/GenBank/DDBJ whole genome shotgun (WGS) entry which is preliminary data.</text>
</comment>
<gene>
    <name evidence="2" type="ORF">Aca07nite_41890</name>
</gene>
<feature type="transmembrane region" description="Helical" evidence="1">
    <location>
        <begin position="187"/>
        <end position="206"/>
    </location>
</feature>
<name>A0ABQ3WL02_9ACTN</name>
<accession>A0ABQ3WL02</accession>
<evidence type="ECO:0000313" key="2">
    <source>
        <dbReference type="EMBL" id="GID46914.1"/>
    </source>
</evidence>
<keyword evidence="1" id="KW-0472">Membrane</keyword>
<organism evidence="2">
    <name type="scientific">Actinoplanes campanulatus</name>
    <dbReference type="NCBI Taxonomy" id="113559"/>
    <lineage>
        <taxon>Bacteria</taxon>
        <taxon>Bacillati</taxon>
        <taxon>Actinomycetota</taxon>
        <taxon>Actinomycetes</taxon>
        <taxon>Micromonosporales</taxon>
        <taxon>Micromonosporaceae</taxon>
        <taxon>Actinoplanes</taxon>
    </lineage>
</organism>
<dbReference type="EMBL" id="BOMF01000081">
    <property type="protein sequence ID" value="GID46914.1"/>
    <property type="molecule type" value="Genomic_DNA"/>
</dbReference>
<protein>
    <submittedName>
        <fullName evidence="2">Uncharacterized protein</fullName>
    </submittedName>
</protein>
<sequence length="220" mass="22951">MQDLAGYAVAATAYITTRFIDGPGWGDNIQSLYESVRQRLDDDDHLGAEYVASSPHSVKARRTLAEDIEYAAGEHPDFAADLISRVDALREAGGLDYLTARGGLVVVRQVVDHDRRAGDVFHAGLARALGPGVQAALLAAPAGAGAAGAAGGNSPTMWQIVYYFLGLLTVAGLATTFYASIAGGSKPIAVIGIAMMAVFGTLVGILHRMPRLRGVSPDSV</sequence>
<evidence type="ECO:0000256" key="1">
    <source>
        <dbReference type="SAM" id="Phobius"/>
    </source>
</evidence>
<keyword evidence="1" id="KW-1133">Transmembrane helix</keyword>